<reference evidence="1 2" key="1">
    <citation type="journal article" date="2009" name="Int. J. Syst. Evol. Microbiol.">
        <title>Nocardioides caeni sp. nov., isolated from wastewater.</title>
        <authorList>
            <person name="Yoon J.H."/>
            <person name="Kang S.J."/>
            <person name="Park S."/>
            <person name="Kim W."/>
            <person name="Oh T.K."/>
        </authorList>
    </citation>
    <scope>NUCLEOTIDE SEQUENCE [LARGE SCALE GENOMIC DNA]</scope>
    <source>
        <strain evidence="1 2">DSM 23134</strain>
    </source>
</reference>
<keyword evidence="2" id="KW-1185">Reference proteome</keyword>
<dbReference type="SUPFAM" id="SSF53335">
    <property type="entry name" value="S-adenosyl-L-methionine-dependent methyltransferases"/>
    <property type="match status" value="1"/>
</dbReference>
<evidence type="ECO:0000313" key="2">
    <source>
        <dbReference type="Proteomes" id="UP000307087"/>
    </source>
</evidence>
<dbReference type="Proteomes" id="UP000307087">
    <property type="component" value="Unassembled WGS sequence"/>
</dbReference>
<dbReference type="AlphaFoldDB" id="A0A4S8NMJ0"/>
<dbReference type="EMBL" id="STGW01000001">
    <property type="protein sequence ID" value="THV18180.1"/>
    <property type="molecule type" value="Genomic_DNA"/>
</dbReference>
<dbReference type="InterPro" id="IPR029063">
    <property type="entry name" value="SAM-dependent_MTases_sf"/>
</dbReference>
<gene>
    <name evidence="1" type="ORF">E9934_00575</name>
</gene>
<evidence type="ECO:0000313" key="1">
    <source>
        <dbReference type="EMBL" id="THV18180.1"/>
    </source>
</evidence>
<accession>A0A4S8NMJ0</accession>
<name>A0A4S8NMJ0_9ACTN</name>
<dbReference type="Gene3D" id="3.40.50.150">
    <property type="entry name" value="Vaccinia Virus protein VP39"/>
    <property type="match status" value="1"/>
</dbReference>
<sequence>MVSEAGRIRLDLDGIHFDAPFTGSADVHFGDHRGWSFAAEAPGQTLVAWPKRLRRFLDGHARVRIVQDGRTLYDDAVRFTDADREVVLRDKHGIPVTVDKWGLLQRTFEDRAGDLRGIMADESARILDVLREQCDVPAWISFGTLLGAARDGKAIGHDSDVDLCYLSRQPTPAESQRELWRIARVLRSNGMRVQMRTGSFLTVMIETPDGAGLGIDVYTTFFFDGLFYETATVRAPVPESAVLPLGTLPFEGRQLAAPADPAAILAASYGPGWRVPDPSFQHQPGPEIEKRFDGWFGKFWRQRREWSNANQQQSETPGEPSAFAGWVAGLVPADHRVVEIGCAAGVDAASWADGGFEVVAFDFAHAPKRRWPEREGLTRGGLNLYDARDTFTRAAMLAHHPGPQAVVARGLLESVAPDGRARFWELVPVALRRGGLLCLESESWSGPSIGARRNDAAPRVWPASPHDAIDAIRAAGGTVTESEGIAEAEAVHGSRAVVAPVPWRLVASWPAPAAAAATDRSEIAE</sequence>
<comment type="caution">
    <text evidence="1">The sequence shown here is derived from an EMBL/GenBank/DDBJ whole genome shotgun (WGS) entry which is preliminary data.</text>
</comment>
<organism evidence="1 2">
    <name type="scientific">Nocardioides caeni</name>
    <dbReference type="NCBI Taxonomy" id="574700"/>
    <lineage>
        <taxon>Bacteria</taxon>
        <taxon>Bacillati</taxon>
        <taxon>Actinomycetota</taxon>
        <taxon>Actinomycetes</taxon>
        <taxon>Propionibacteriales</taxon>
        <taxon>Nocardioidaceae</taxon>
        <taxon>Nocardioides</taxon>
    </lineage>
</organism>
<dbReference type="InterPro" id="IPR052613">
    <property type="entry name" value="LicD_transferase"/>
</dbReference>
<dbReference type="OrthoDB" id="3780655at2"/>
<protein>
    <submittedName>
        <fullName evidence="1">Uncharacterized protein</fullName>
    </submittedName>
</protein>
<dbReference type="PANTHER" id="PTHR13627">
    <property type="entry name" value="FUKUTIN RELATED PROTEIN"/>
    <property type="match status" value="1"/>
</dbReference>
<dbReference type="PANTHER" id="PTHR13627:SF31">
    <property type="entry name" value="RIBITOL 5-PHOSPHATE TRANSFERASE FKRP"/>
    <property type="match status" value="1"/>
</dbReference>
<proteinExistence type="predicted"/>
<dbReference type="RefSeq" id="WP_136560896.1">
    <property type="nucleotide sequence ID" value="NZ_BAABLS010000002.1"/>
</dbReference>